<keyword evidence="2" id="KW-1185">Reference proteome</keyword>
<dbReference type="EMBL" id="KN837213">
    <property type="protein sequence ID" value="KIJ33361.1"/>
    <property type="molecule type" value="Genomic_DNA"/>
</dbReference>
<proteinExistence type="predicted"/>
<organism evidence="1 2">
    <name type="scientific">Sphaerobolus stellatus (strain SS14)</name>
    <dbReference type="NCBI Taxonomy" id="990650"/>
    <lineage>
        <taxon>Eukaryota</taxon>
        <taxon>Fungi</taxon>
        <taxon>Dikarya</taxon>
        <taxon>Basidiomycota</taxon>
        <taxon>Agaricomycotina</taxon>
        <taxon>Agaricomycetes</taxon>
        <taxon>Phallomycetidae</taxon>
        <taxon>Geastrales</taxon>
        <taxon>Sphaerobolaceae</taxon>
        <taxon>Sphaerobolus</taxon>
    </lineage>
</organism>
<dbReference type="HOGENOM" id="CLU_561607_0_0_1"/>
<dbReference type="OrthoDB" id="5595695at2759"/>
<accession>A0A0C9V7P2</accession>
<evidence type="ECO:0000313" key="1">
    <source>
        <dbReference type="EMBL" id="KIJ33361.1"/>
    </source>
</evidence>
<reference evidence="1 2" key="1">
    <citation type="submission" date="2014-06" db="EMBL/GenBank/DDBJ databases">
        <title>Evolutionary Origins and Diversification of the Mycorrhizal Mutualists.</title>
        <authorList>
            <consortium name="DOE Joint Genome Institute"/>
            <consortium name="Mycorrhizal Genomics Consortium"/>
            <person name="Kohler A."/>
            <person name="Kuo A."/>
            <person name="Nagy L.G."/>
            <person name="Floudas D."/>
            <person name="Copeland A."/>
            <person name="Barry K.W."/>
            <person name="Cichocki N."/>
            <person name="Veneault-Fourrey C."/>
            <person name="LaButti K."/>
            <person name="Lindquist E.A."/>
            <person name="Lipzen A."/>
            <person name="Lundell T."/>
            <person name="Morin E."/>
            <person name="Murat C."/>
            <person name="Riley R."/>
            <person name="Ohm R."/>
            <person name="Sun H."/>
            <person name="Tunlid A."/>
            <person name="Henrissat B."/>
            <person name="Grigoriev I.V."/>
            <person name="Hibbett D.S."/>
            <person name="Martin F."/>
        </authorList>
    </citation>
    <scope>NUCLEOTIDE SEQUENCE [LARGE SCALE GENOMIC DNA]</scope>
    <source>
        <strain evidence="1 2">SS14</strain>
    </source>
</reference>
<dbReference type="Proteomes" id="UP000054279">
    <property type="component" value="Unassembled WGS sequence"/>
</dbReference>
<sequence length="494" mass="54855">MPAFYPSLHCSITALNDDVLKRIAISCISTADSTSDVYTIVSMARTCRRMNLALSIDHNYDIYGEAFCALFDTAAAYRRLGSKAMRSSSLAAELKLRLNLLKRIRSTLAGRNSGCISATDLCRLYIMVIEDDGNNLRHLHAILDESGLLVTGKSIVGSQASIPETSKDPLYTFLLALYDLKNARSISIKHIFPSAILICRIDDFLSEAPNEREEMLDLLEPYTHRAWVLGSGSMSVGMIPLTLCLFGNQSTIIPPTLVDLARIGTIGRYYPKKRSIFPRPSNTRSCYFDEDWNQRTVFPTGVAKTLQTQGVRIGSCEGIWRGALFIPCRLEPSLKTFMCAENVVFCLREYVCVPRTSDKAKGKFTVVQEEIYASGWSFEEHEPSIYQRIDKDYNSMSGSAPTTESLRTLVVGETILGDTPFQTSYIFTGYVDYGTSTVFLSRKPKDTDSQDLGIWILCGRLSSQGTITGDWKAVSATDTTASASGWFHVFKNAP</sequence>
<evidence type="ECO:0000313" key="2">
    <source>
        <dbReference type="Proteomes" id="UP000054279"/>
    </source>
</evidence>
<protein>
    <submittedName>
        <fullName evidence="1">Uncharacterized protein</fullName>
    </submittedName>
</protein>
<dbReference type="AlphaFoldDB" id="A0A0C9V7P2"/>
<gene>
    <name evidence="1" type="ORF">M422DRAFT_52434</name>
</gene>
<name>A0A0C9V7P2_SPHS4</name>